<dbReference type="Pfam" id="PF17389">
    <property type="entry name" value="Bac_rhamnosid6H"/>
    <property type="match status" value="1"/>
</dbReference>
<dbReference type="Gene3D" id="1.50.10.10">
    <property type="match status" value="1"/>
</dbReference>
<proteinExistence type="predicted"/>
<protein>
    <submittedName>
        <fullName evidence="4">Alpha-rhamnosidase</fullName>
    </submittedName>
</protein>
<dbReference type="PANTHER" id="PTHR34987">
    <property type="entry name" value="C, PUTATIVE (AFU_ORTHOLOGUE AFUA_3G02880)-RELATED"/>
    <property type="match status" value="1"/>
</dbReference>
<dbReference type="InterPro" id="IPR012341">
    <property type="entry name" value="6hp_glycosidase-like_sf"/>
</dbReference>
<evidence type="ECO:0000256" key="1">
    <source>
        <dbReference type="SAM" id="SignalP"/>
    </source>
</evidence>
<gene>
    <name evidence="4" type="ORF">FAZ15_06305</name>
</gene>
<evidence type="ECO:0000313" key="4">
    <source>
        <dbReference type="EMBL" id="TJZ62119.1"/>
    </source>
</evidence>
<evidence type="ECO:0000259" key="3">
    <source>
        <dbReference type="Pfam" id="PF21209"/>
    </source>
</evidence>
<dbReference type="Proteomes" id="UP000306808">
    <property type="component" value="Unassembled WGS sequence"/>
</dbReference>
<dbReference type="GO" id="GO:0005975">
    <property type="term" value="P:carbohydrate metabolic process"/>
    <property type="evidence" value="ECO:0007669"/>
    <property type="project" value="InterPro"/>
</dbReference>
<dbReference type="Gene3D" id="2.60.120.260">
    <property type="entry name" value="Galactose-binding domain-like"/>
    <property type="match status" value="2"/>
</dbReference>
<evidence type="ECO:0000259" key="2">
    <source>
        <dbReference type="Pfam" id="PF17389"/>
    </source>
</evidence>
<evidence type="ECO:0000313" key="5">
    <source>
        <dbReference type="Proteomes" id="UP000306808"/>
    </source>
</evidence>
<accession>A0A4U0P4D7</accession>
<dbReference type="Pfam" id="PF21209">
    <property type="entry name" value="Bac_rhamnosid-like_N"/>
    <property type="match status" value="1"/>
</dbReference>
<dbReference type="AlphaFoldDB" id="A0A4U0P4D7"/>
<feature type="signal peptide" evidence="1">
    <location>
        <begin position="1"/>
        <end position="21"/>
    </location>
</feature>
<keyword evidence="5" id="KW-1185">Reference proteome</keyword>
<dbReference type="PANTHER" id="PTHR34987:SF6">
    <property type="entry name" value="ALPHA-L-RHAMNOSIDASE SIX-HAIRPIN GLYCOSIDASE DOMAIN-CONTAINING PROTEIN"/>
    <property type="match status" value="1"/>
</dbReference>
<name>A0A4U0P4D7_9SPHI</name>
<keyword evidence="1" id="KW-0732">Signal</keyword>
<organism evidence="4 5">
    <name type="scientific">Sphingobacterium olei</name>
    <dbReference type="NCBI Taxonomy" id="2571155"/>
    <lineage>
        <taxon>Bacteria</taxon>
        <taxon>Pseudomonadati</taxon>
        <taxon>Bacteroidota</taxon>
        <taxon>Sphingobacteriia</taxon>
        <taxon>Sphingobacteriales</taxon>
        <taxon>Sphingobacteriaceae</taxon>
        <taxon>Sphingobacterium</taxon>
    </lineage>
</organism>
<feature type="chain" id="PRO_5020296914" evidence="1">
    <location>
        <begin position="22"/>
        <end position="721"/>
    </location>
</feature>
<comment type="caution">
    <text evidence="4">The sequence shown here is derived from an EMBL/GenBank/DDBJ whole genome shotgun (WGS) entry which is preliminary data.</text>
</comment>
<dbReference type="RefSeq" id="WP_136900463.1">
    <property type="nucleotide sequence ID" value="NZ_SUME01000002.1"/>
</dbReference>
<dbReference type="InterPro" id="IPR008928">
    <property type="entry name" value="6-hairpin_glycosidase_sf"/>
</dbReference>
<sequence length="721" mass="83389">MFIKKITSFCCCLFSAVTLFAQQGATWIWYPGDFEVWLSNDMQNRRTERGTFFPPFWRMDSHYVLVEFHKEFDVPADEEITIVAEGKYNVKVNGKMLPGMPAKIDLKKGKQKVNIKVYNQGQVPALYVSGKTVNTNKDWLVTFEDKEWIDETGKASDQSGTTYVKAGYWNFDQPTQFPSKFKLPTRQEESISTTQQGKGTLVDFGKNTFGFLTFHQLKGNGKLSVYYGESKEEALGIATCETLDYIDVSRASSTDSTLDLSKAFRYVYIEKEGNISYDKVSMQYEYLPVEDRGAFKSSDEELNNIWEVAKYTMELTSREFYIDGIKRDRWIWSGDAYQSYAMNYYLGFDSETVKRTILALRGKEPTMTHINTIMDYTFYWFLSIYDYYQYTGDKEFIEAVYPRMQSLMEFCLGRRNKDGLMEGLSGDWVFIDWADGLSKKGEVSFEQLLLCRSLETMALCAELLQQKDDQDFYAKEAKSLKTKLFEYYWNPTKQAFVHSRINGEQTENVTRYTNMFAIFFDYMSKEQQQGIKTNVLLNDQVQKIMTPYMRYYELEALCAMGEKDYVMRQIKEYWGGMLKLGATTFWEEYNPAKSGAEHYTMYGREFGKSLCHSWGASPIYLLGKYYLGVKPTSAGYQTYEIEPYLASLQWMEGKVPTPAGEIDLYVSATKIKVQSPTGIGTLKIKSKTKPKSKNGTIVQLNKETYTLEVRAGVAYEIDYKL</sequence>
<dbReference type="Gene3D" id="2.60.420.10">
    <property type="entry name" value="Maltose phosphorylase, domain 3"/>
    <property type="match status" value="1"/>
</dbReference>
<feature type="domain" description="Alpha-rhamnosidase-like N-terminal" evidence="3">
    <location>
        <begin position="66"/>
        <end position="269"/>
    </location>
</feature>
<dbReference type="EMBL" id="SUME01000002">
    <property type="protein sequence ID" value="TJZ62119.1"/>
    <property type="molecule type" value="Genomic_DNA"/>
</dbReference>
<dbReference type="OrthoDB" id="9815108at2"/>
<feature type="domain" description="Alpha-L-rhamnosidase six-hairpin glycosidase" evidence="2">
    <location>
        <begin position="292"/>
        <end position="624"/>
    </location>
</feature>
<dbReference type="InterPro" id="IPR048932">
    <property type="entry name" value="Rhamnosid-like_N_bacteroidetes"/>
</dbReference>
<dbReference type="SUPFAM" id="SSF48208">
    <property type="entry name" value="Six-hairpin glycosidases"/>
    <property type="match status" value="1"/>
</dbReference>
<reference evidence="4 5" key="1">
    <citation type="submission" date="2019-04" db="EMBL/GenBank/DDBJ databases">
        <title>Sphingobacterium olei sp. nov., isolated from oil-contaminated soil.</title>
        <authorList>
            <person name="Liu B."/>
        </authorList>
    </citation>
    <scope>NUCLEOTIDE SEQUENCE [LARGE SCALE GENOMIC DNA]</scope>
    <source>
        <strain evidence="4 5">HAL-9</strain>
    </source>
</reference>
<dbReference type="InterPro" id="IPR035396">
    <property type="entry name" value="Bac_rhamnosid6H"/>
</dbReference>